<dbReference type="EMBL" id="JACPSX010000179">
    <property type="protein sequence ID" value="MBI3015272.1"/>
    <property type="molecule type" value="Genomic_DNA"/>
</dbReference>
<organism evidence="2 3">
    <name type="scientific">Tectimicrobiota bacterium</name>
    <dbReference type="NCBI Taxonomy" id="2528274"/>
    <lineage>
        <taxon>Bacteria</taxon>
        <taxon>Pseudomonadati</taxon>
        <taxon>Nitrospinota/Tectimicrobiota group</taxon>
        <taxon>Candidatus Tectimicrobiota</taxon>
    </lineage>
</organism>
<evidence type="ECO:0008006" key="4">
    <source>
        <dbReference type="Google" id="ProtNLM"/>
    </source>
</evidence>
<sequence>MDRIFVVFLPYLLGLMWRDPPGLSIALSSVGSFFIAGIAQTRWFRQSGDNLPITHRLLRPGFMFHLFFVAYHVVGAGFYALNAAGFGFFGRDLDPLEDVLKTIAVGQAWMLLAHASVTAGIKLVGFRYGPPKYVIRSIPPYSLIVVSLIALGVGTVSALIPGLWNLSQKLLDISATAILVEFALSVRRRRFINMAVTFLLLGINLTRMMISGWRGLVLFSGITLAALLYPLMPRRVVIGGSAFVLIWFLFLYPLGTLLRPLLWYVGVGRSAAVTLSLEPVLSMSLEERLEQIWGGLSGRANDMDAFGKYLEFVPGNRPYYGVELVKESMFGLVPRILWPGKPDLEQLSMERVYEAGVVPRESLVSAKSNFFQDAYLSGGGAGIVIACLLLGMLIMVISRTCERWFGGYDIGTCVIYVSLFGTTINMPSNFVFFVGGAWTSYLLMVGLLILGRARGWIVPARPGDRHRRKPLLLALIEYLEGRKPQRGEG</sequence>
<feature type="transmembrane region" description="Helical" evidence="1">
    <location>
        <begin position="374"/>
        <end position="397"/>
    </location>
</feature>
<evidence type="ECO:0000313" key="3">
    <source>
        <dbReference type="Proteomes" id="UP000741360"/>
    </source>
</evidence>
<keyword evidence="1" id="KW-0812">Transmembrane</keyword>
<feature type="transmembrane region" description="Helical" evidence="1">
    <location>
        <begin position="62"/>
        <end position="89"/>
    </location>
</feature>
<proteinExistence type="predicted"/>
<feature type="transmembrane region" description="Helical" evidence="1">
    <location>
        <begin position="404"/>
        <end position="424"/>
    </location>
</feature>
<feature type="transmembrane region" description="Helical" evidence="1">
    <location>
        <begin position="216"/>
        <end position="232"/>
    </location>
</feature>
<feature type="transmembrane region" description="Helical" evidence="1">
    <location>
        <begin position="244"/>
        <end position="265"/>
    </location>
</feature>
<comment type="caution">
    <text evidence="2">The sequence shown here is derived from an EMBL/GenBank/DDBJ whole genome shotgun (WGS) entry which is preliminary data.</text>
</comment>
<feature type="transmembrane region" description="Helical" evidence="1">
    <location>
        <begin position="20"/>
        <end position="41"/>
    </location>
</feature>
<feature type="transmembrane region" description="Helical" evidence="1">
    <location>
        <begin position="141"/>
        <end position="160"/>
    </location>
</feature>
<keyword evidence="1" id="KW-0472">Membrane</keyword>
<name>A0A932GQZ2_UNCTE</name>
<feature type="transmembrane region" description="Helical" evidence="1">
    <location>
        <begin position="109"/>
        <end position="129"/>
    </location>
</feature>
<evidence type="ECO:0000256" key="1">
    <source>
        <dbReference type="SAM" id="Phobius"/>
    </source>
</evidence>
<gene>
    <name evidence="2" type="ORF">HYY65_09485</name>
</gene>
<keyword evidence="1" id="KW-1133">Transmembrane helix</keyword>
<protein>
    <recommendedName>
        <fullName evidence="4">Oligosaccharide repeat unit polymerase</fullName>
    </recommendedName>
</protein>
<reference evidence="2" key="1">
    <citation type="submission" date="2020-07" db="EMBL/GenBank/DDBJ databases">
        <title>Huge and variable diversity of episymbiotic CPR bacteria and DPANN archaea in groundwater ecosystems.</title>
        <authorList>
            <person name="He C.Y."/>
            <person name="Keren R."/>
            <person name="Whittaker M."/>
            <person name="Farag I.F."/>
            <person name="Doudna J."/>
            <person name="Cate J.H.D."/>
            <person name="Banfield J.F."/>
        </authorList>
    </citation>
    <scope>NUCLEOTIDE SEQUENCE</scope>
    <source>
        <strain evidence="2">NC_groundwater_717_Ag_S-0.2um_59_8</strain>
    </source>
</reference>
<dbReference type="AlphaFoldDB" id="A0A932GQZ2"/>
<dbReference type="Proteomes" id="UP000741360">
    <property type="component" value="Unassembled WGS sequence"/>
</dbReference>
<feature type="transmembrane region" description="Helical" evidence="1">
    <location>
        <begin position="430"/>
        <end position="451"/>
    </location>
</feature>
<evidence type="ECO:0000313" key="2">
    <source>
        <dbReference type="EMBL" id="MBI3015272.1"/>
    </source>
</evidence>
<accession>A0A932GQZ2</accession>